<evidence type="ECO:0000313" key="2">
    <source>
        <dbReference type="Proteomes" id="UP001056120"/>
    </source>
</evidence>
<reference evidence="2" key="1">
    <citation type="journal article" date="2022" name="Mol. Ecol. Resour.">
        <title>The genomes of chicory, endive, great burdock and yacon provide insights into Asteraceae palaeo-polyploidization history and plant inulin production.</title>
        <authorList>
            <person name="Fan W."/>
            <person name="Wang S."/>
            <person name="Wang H."/>
            <person name="Wang A."/>
            <person name="Jiang F."/>
            <person name="Liu H."/>
            <person name="Zhao H."/>
            <person name="Xu D."/>
            <person name="Zhang Y."/>
        </authorList>
    </citation>
    <scope>NUCLEOTIDE SEQUENCE [LARGE SCALE GENOMIC DNA]</scope>
    <source>
        <strain evidence="2">cv. Yunnan</strain>
    </source>
</reference>
<gene>
    <name evidence="1" type="ORF">L1987_37263</name>
</gene>
<organism evidence="1 2">
    <name type="scientific">Smallanthus sonchifolius</name>
    <dbReference type="NCBI Taxonomy" id="185202"/>
    <lineage>
        <taxon>Eukaryota</taxon>
        <taxon>Viridiplantae</taxon>
        <taxon>Streptophyta</taxon>
        <taxon>Embryophyta</taxon>
        <taxon>Tracheophyta</taxon>
        <taxon>Spermatophyta</taxon>
        <taxon>Magnoliopsida</taxon>
        <taxon>eudicotyledons</taxon>
        <taxon>Gunneridae</taxon>
        <taxon>Pentapetalae</taxon>
        <taxon>asterids</taxon>
        <taxon>campanulids</taxon>
        <taxon>Asterales</taxon>
        <taxon>Asteraceae</taxon>
        <taxon>Asteroideae</taxon>
        <taxon>Heliantheae alliance</taxon>
        <taxon>Millerieae</taxon>
        <taxon>Smallanthus</taxon>
    </lineage>
</organism>
<proteinExistence type="predicted"/>
<keyword evidence="2" id="KW-1185">Reference proteome</keyword>
<reference evidence="1 2" key="2">
    <citation type="journal article" date="2022" name="Mol. Ecol. Resour.">
        <title>The genomes of chicory, endive, great burdock and yacon provide insights into Asteraceae paleo-polyploidization history and plant inulin production.</title>
        <authorList>
            <person name="Fan W."/>
            <person name="Wang S."/>
            <person name="Wang H."/>
            <person name="Wang A."/>
            <person name="Jiang F."/>
            <person name="Liu H."/>
            <person name="Zhao H."/>
            <person name="Xu D."/>
            <person name="Zhang Y."/>
        </authorList>
    </citation>
    <scope>NUCLEOTIDE SEQUENCE [LARGE SCALE GENOMIC DNA]</scope>
    <source>
        <strain evidence="2">cv. Yunnan</strain>
        <tissue evidence="1">Leaves</tissue>
    </source>
</reference>
<sequence>MMMSMHYSVKGSVYIINITGCIMTNDERVKSKWDRQPSICFPRPSKIIDTDYQDVPFVTLMDILTYPDVIAKFMCVVRVVATLPAHPRDFRAPCGTYRLRLTLEDPTARIHAYIYAEDGVKFFGGYPLIDKMVKMHNALLGVEETDDADSNEKLTKHIEIDLHFKHGMSHASCLLHVDFSSANKSSFNRTAVMFQALCRYYNST</sequence>
<dbReference type="EMBL" id="CM042029">
    <property type="protein sequence ID" value="KAI3794630.1"/>
    <property type="molecule type" value="Genomic_DNA"/>
</dbReference>
<comment type="caution">
    <text evidence="1">The sequence shown here is derived from an EMBL/GenBank/DDBJ whole genome shotgun (WGS) entry which is preliminary data.</text>
</comment>
<protein>
    <submittedName>
        <fullName evidence="1">Uncharacterized protein</fullName>
    </submittedName>
</protein>
<accession>A0ACB9HHN4</accession>
<name>A0ACB9HHN4_9ASTR</name>
<dbReference type="Proteomes" id="UP001056120">
    <property type="component" value="Linkage Group LG12"/>
</dbReference>
<evidence type="ECO:0000313" key="1">
    <source>
        <dbReference type="EMBL" id="KAI3794630.1"/>
    </source>
</evidence>